<dbReference type="Proteomes" id="UP001161325">
    <property type="component" value="Unassembled WGS sequence"/>
</dbReference>
<dbReference type="AlphaFoldDB" id="A0AA37VE49"/>
<name>A0AA37VE49_9BACT</name>
<proteinExistence type="predicted"/>
<comment type="caution">
    <text evidence="2">The sequence shown here is derived from an EMBL/GenBank/DDBJ whole genome shotgun (WGS) entry which is preliminary data.</text>
</comment>
<accession>A0AA37VE49</accession>
<dbReference type="EMBL" id="BRXS01000002">
    <property type="protein sequence ID" value="GLC24614.1"/>
    <property type="molecule type" value="Genomic_DNA"/>
</dbReference>
<dbReference type="InterPro" id="IPR013406">
    <property type="entry name" value="CHP02574_addiction_mod"/>
</dbReference>
<evidence type="ECO:0000256" key="1">
    <source>
        <dbReference type="SAM" id="MobiDB-lite"/>
    </source>
</evidence>
<evidence type="ECO:0000313" key="2">
    <source>
        <dbReference type="EMBL" id="GLC24614.1"/>
    </source>
</evidence>
<protein>
    <recommendedName>
        <fullName evidence="4">Addiction module component</fullName>
    </recommendedName>
</protein>
<organism evidence="2 3">
    <name type="scientific">Roseisolibacter agri</name>
    <dbReference type="NCBI Taxonomy" id="2014610"/>
    <lineage>
        <taxon>Bacteria</taxon>
        <taxon>Pseudomonadati</taxon>
        <taxon>Gemmatimonadota</taxon>
        <taxon>Gemmatimonadia</taxon>
        <taxon>Gemmatimonadales</taxon>
        <taxon>Gemmatimonadaceae</taxon>
        <taxon>Roseisolibacter</taxon>
    </lineage>
</organism>
<sequence length="71" mass="7920">MAAPILDFSHLTPDERIELAEQLWDSLDAAQVEPDEAQVAELRRRRAELAADGDPGEPWEPVIREIGERGA</sequence>
<gene>
    <name evidence="2" type="ORF">rosag_11270</name>
</gene>
<feature type="compositionally biased region" description="Basic and acidic residues" evidence="1">
    <location>
        <begin position="62"/>
        <end position="71"/>
    </location>
</feature>
<dbReference type="NCBIfam" id="TIGR02574">
    <property type="entry name" value="stabl_TIGR02574"/>
    <property type="match status" value="1"/>
</dbReference>
<reference evidence="2" key="1">
    <citation type="submission" date="2022-08" db="EMBL/GenBank/DDBJ databases">
        <title>Draft genome sequencing of Roseisolibacter agri AW1220.</title>
        <authorList>
            <person name="Tobiishi Y."/>
            <person name="Tonouchi A."/>
        </authorList>
    </citation>
    <scope>NUCLEOTIDE SEQUENCE</scope>
    <source>
        <strain evidence="2">AW1220</strain>
    </source>
</reference>
<feature type="region of interest" description="Disordered" evidence="1">
    <location>
        <begin position="48"/>
        <end position="71"/>
    </location>
</feature>
<evidence type="ECO:0008006" key="4">
    <source>
        <dbReference type="Google" id="ProtNLM"/>
    </source>
</evidence>
<keyword evidence="3" id="KW-1185">Reference proteome</keyword>
<dbReference type="Pfam" id="PF09720">
    <property type="entry name" value="Unstab_antitox"/>
    <property type="match status" value="1"/>
</dbReference>
<evidence type="ECO:0000313" key="3">
    <source>
        <dbReference type="Proteomes" id="UP001161325"/>
    </source>
</evidence>
<dbReference type="RefSeq" id="WP_284349059.1">
    <property type="nucleotide sequence ID" value="NZ_BRXS01000002.1"/>
</dbReference>